<dbReference type="OrthoDB" id="6119243at2759"/>
<dbReference type="Proteomes" id="UP000278807">
    <property type="component" value="Unassembled WGS sequence"/>
</dbReference>
<reference evidence="2 3" key="1">
    <citation type="submission" date="2018-11" db="EMBL/GenBank/DDBJ databases">
        <authorList>
            <consortium name="Pathogen Informatics"/>
        </authorList>
    </citation>
    <scope>NUCLEOTIDE SEQUENCE [LARGE SCALE GENOMIC DNA]</scope>
</reference>
<dbReference type="Gene3D" id="2.80.10.50">
    <property type="match status" value="1"/>
</dbReference>
<evidence type="ECO:0000313" key="2">
    <source>
        <dbReference type="EMBL" id="VDO02834.1"/>
    </source>
</evidence>
<evidence type="ECO:0000259" key="1">
    <source>
        <dbReference type="Pfam" id="PF00652"/>
    </source>
</evidence>
<dbReference type="InterPro" id="IPR035992">
    <property type="entry name" value="Ricin_B-like_lectins"/>
</dbReference>
<evidence type="ECO:0000313" key="3">
    <source>
        <dbReference type="Proteomes" id="UP000278807"/>
    </source>
</evidence>
<dbReference type="EMBL" id="UZAE01009441">
    <property type="protein sequence ID" value="VDO02834.1"/>
    <property type="molecule type" value="Genomic_DNA"/>
</dbReference>
<dbReference type="AlphaFoldDB" id="A0A3P7SJ88"/>
<sequence>MSKNFEFRRDDFCFDSGYDIPQISLGRCHSQGGNQHFEYNDDNEIKQNSNCMTISEDGKKITMEKCTGSEYQKWVMSRKPFVPQKNGAAR</sequence>
<gene>
    <name evidence="2" type="ORF">HNAJ_LOCUS6974</name>
</gene>
<feature type="domain" description="Ricin B lectin" evidence="1">
    <location>
        <begin position="10"/>
        <end position="77"/>
    </location>
</feature>
<dbReference type="InterPro" id="IPR000772">
    <property type="entry name" value="Ricin_B_lectin"/>
</dbReference>
<dbReference type="SUPFAM" id="SSF50370">
    <property type="entry name" value="Ricin B-like lectins"/>
    <property type="match status" value="1"/>
</dbReference>
<proteinExistence type="predicted"/>
<accession>A0A3P7SJ88</accession>
<keyword evidence="3" id="KW-1185">Reference proteome</keyword>
<name>A0A3P7SJ88_RODNA</name>
<dbReference type="PROSITE" id="PS50231">
    <property type="entry name" value="RICIN_B_LECTIN"/>
    <property type="match status" value="1"/>
</dbReference>
<dbReference type="Pfam" id="PF00652">
    <property type="entry name" value="Ricin_B_lectin"/>
    <property type="match status" value="1"/>
</dbReference>
<organism evidence="2 3">
    <name type="scientific">Rodentolepis nana</name>
    <name type="common">Dwarf tapeworm</name>
    <name type="synonym">Hymenolepis nana</name>
    <dbReference type="NCBI Taxonomy" id="102285"/>
    <lineage>
        <taxon>Eukaryota</taxon>
        <taxon>Metazoa</taxon>
        <taxon>Spiralia</taxon>
        <taxon>Lophotrochozoa</taxon>
        <taxon>Platyhelminthes</taxon>
        <taxon>Cestoda</taxon>
        <taxon>Eucestoda</taxon>
        <taxon>Cyclophyllidea</taxon>
        <taxon>Hymenolepididae</taxon>
        <taxon>Rodentolepis</taxon>
    </lineage>
</organism>
<protein>
    <recommendedName>
        <fullName evidence="1">Ricin B lectin domain-containing protein</fullName>
    </recommendedName>
</protein>